<keyword evidence="4" id="KW-1185">Reference proteome</keyword>
<dbReference type="PANTHER" id="PTHR44360">
    <property type="entry name" value="DNAJ HOMOLOG SUBFAMILY B MEMBER 9"/>
    <property type="match status" value="1"/>
</dbReference>
<keyword evidence="1" id="KW-0143">Chaperone</keyword>
<name>A0A4R8DSZ0_9BACT</name>
<organism evidence="3 4">
    <name type="scientific">Dinghuibacter silviterrae</name>
    <dbReference type="NCBI Taxonomy" id="1539049"/>
    <lineage>
        <taxon>Bacteria</taxon>
        <taxon>Pseudomonadati</taxon>
        <taxon>Bacteroidota</taxon>
        <taxon>Chitinophagia</taxon>
        <taxon>Chitinophagales</taxon>
        <taxon>Chitinophagaceae</taxon>
        <taxon>Dinghuibacter</taxon>
    </lineage>
</organism>
<dbReference type="EMBL" id="SODV01000001">
    <property type="protein sequence ID" value="TDX00525.1"/>
    <property type="molecule type" value="Genomic_DNA"/>
</dbReference>
<dbReference type="PROSITE" id="PS50076">
    <property type="entry name" value="DNAJ_2"/>
    <property type="match status" value="1"/>
</dbReference>
<sequence>MKDYYAILGVLPSETEEGIRRAYHTLAKKYHPDRSPVDINGEEQLKLINEAYAILRNPGTRVQYDRKYKLFITWQKQRQHYEARTVYSLVFDLEILNDLVNDYVKKFHTAIVNDPGIIDWLRPLGNCYLIVVDKKVAASDIFKFVSLNMPGKHHLILEVNINSHGGWLPKHAWDWISKYKLPENVSFAV</sequence>
<dbReference type="OrthoDB" id="9779622at2"/>
<dbReference type="SMART" id="SM00271">
    <property type="entry name" value="DnaJ"/>
    <property type="match status" value="1"/>
</dbReference>
<dbReference type="PRINTS" id="PR00625">
    <property type="entry name" value="JDOMAIN"/>
</dbReference>
<comment type="caution">
    <text evidence="3">The sequence shown here is derived from an EMBL/GenBank/DDBJ whole genome shotgun (WGS) entry which is preliminary data.</text>
</comment>
<gene>
    <name evidence="3" type="ORF">EDB95_1550</name>
</gene>
<feature type="domain" description="J" evidence="2">
    <location>
        <begin position="3"/>
        <end position="68"/>
    </location>
</feature>
<dbReference type="Gene3D" id="1.10.287.110">
    <property type="entry name" value="DnaJ domain"/>
    <property type="match status" value="1"/>
</dbReference>
<dbReference type="GO" id="GO:0051787">
    <property type="term" value="F:misfolded protein binding"/>
    <property type="evidence" value="ECO:0007669"/>
    <property type="project" value="TreeGrafter"/>
</dbReference>
<reference evidence="3 4" key="1">
    <citation type="submission" date="2019-03" db="EMBL/GenBank/DDBJ databases">
        <title>Genomic Encyclopedia of Type Strains, Phase IV (KMG-IV): sequencing the most valuable type-strain genomes for metagenomic binning, comparative biology and taxonomic classification.</title>
        <authorList>
            <person name="Goeker M."/>
        </authorList>
    </citation>
    <scope>NUCLEOTIDE SEQUENCE [LARGE SCALE GENOMIC DNA]</scope>
    <source>
        <strain evidence="3 4">DSM 100059</strain>
    </source>
</reference>
<dbReference type="CDD" id="cd06257">
    <property type="entry name" value="DnaJ"/>
    <property type="match status" value="1"/>
</dbReference>
<dbReference type="SUPFAM" id="SSF46565">
    <property type="entry name" value="Chaperone J-domain"/>
    <property type="match status" value="1"/>
</dbReference>
<dbReference type="PANTHER" id="PTHR44360:SF1">
    <property type="entry name" value="DNAJ HOMOLOG SUBFAMILY B MEMBER 9"/>
    <property type="match status" value="1"/>
</dbReference>
<dbReference type="InterPro" id="IPR036869">
    <property type="entry name" value="J_dom_sf"/>
</dbReference>
<dbReference type="Pfam" id="PF00226">
    <property type="entry name" value="DnaJ"/>
    <property type="match status" value="1"/>
</dbReference>
<evidence type="ECO:0000259" key="2">
    <source>
        <dbReference type="PROSITE" id="PS50076"/>
    </source>
</evidence>
<evidence type="ECO:0000313" key="3">
    <source>
        <dbReference type="EMBL" id="TDX00525.1"/>
    </source>
</evidence>
<evidence type="ECO:0000256" key="1">
    <source>
        <dbReference type="ARBA" id="ARBA00023186"/>
    </source>
</evidence>
<dbReference type="GO" id="GO:0051087">
    <property type="term" value="F:protein-folding chaperone binding"/>
    <property type="evidence" value="ECO:0007669"/>
    <property type="project" value="TreeGrafter"/>
</dbReference>
<accession>A0A4R8DSZ0</accession>
<dbReference type="AlphaFoldDB" id="A0A4R8DSZ0"/>
<dbReference type="InterPro" id="IPR051948">
    <property type="entry name" value="Hsp70_co-chaperone_J-domain"/>
</dbReference>
<protein>
    <submittedName>
        <fullName evidence="3">DnaJ-like protein</fullName>
    </submittedName>
</protein>
<proteinExistence type="predicted"/>
<dbReference type="InterPro" id="IPR001623">
    <property type="entry name" value="DnaJ_domain"/>
</dbReference>
<dbReference type="GO" id="GO:0036503">
    <property type="term" value="P:ERAD pathway"/>
    <property type="evidence" value="ECO:0007669"/>
    <property type="project" value="TreeGrafter"/>
</dbReference>
<dbReference type="Proteomes" id="UP000294498">
    <property type="component" value="Unassembled WGS sequence"/>
</dbReference>
<evidence type="ECO:0000313" key="4">
    <source>
        <dbReference type="Proteomes" id="UP000294498"/>
    </source>
</evidence>